<reference evidence="2 3" key="1">
    <citation type="journal article" date="2014" name="Antonie Van Leeuwenhoek">
        <title>Hyphomonas beringensis sp. nov. and Hyphomonas chukchiensis sp. nov., isolated from surface seawater of the Bering Sea and Chukchi Sea.</title>
        <authorList>
            <person name="Li C."/>
            <person name="Lai Q."/>
            <person name="Li G."/>
            <person name="Dong C."/>
            <person name="Wang J."/>
            <person name="Liao Y."/>
            <person name="Shao Z."/>
        </authorList>
    </citation>
    <scope>NUCLEOTIDE SEQUENCE [LARGE SCALE GENOMIC DNA]</scope>
    <source>
        <strain evidence="2 3">VP2</strain>
    </source>
</reference>
<sequence>MTTALRDLIANPNAAELELIARYGMLPEDARRERAFEAFAKGGLPHRRVEGWHWTDFKAALPVIETPAETGVAADPLPTEGALVFSFTPTGFTWPEDLPEGIRVLAKPEAQAFGASEDMPLGALAAALAGGKTKPGTLMIEVTGQDLPRLHFRFSGDGEANFARVQIILRPGAKLAISESYLGGAGFTASLMEYSLQAGAEFSRTVYQRAGKAEVLAATAAVQLDEGADYRQTTLAFGSKLSRLETRVTHQETGAKATLNAAYLCAAGHHADITTEVRHGAPACVTRQLTKGAVLDGGRGVYQGKFFVPRNVGQKTDADMQHNALLLEEGAEVFAKPELEIYADDVECAHGNTSGALDANQMFYMRQRGIAEEEARALLTEAFIAEALEETGELEDVLREQARAWLAR</sequence>
<dbReference type="Pfam" id="PF01458">
    <property type="entry name" value="SUFBD_core"/>
    <property type="match status" value="1"/>
</dbReference>
<dbReference type="eggNOG" id="COG0719">
    <property type="taxonomic scope" value="Bacteria"/>
</dbReference>
<dbReference type="RefSeq" id="WP_035583567.1">
    <property type="nucleotide sequence ID" value="NZ_ARYJ01000011.1"/>
</dbReference>
<dbReference type="PATRIC" id="fig|1280952.3.peg.2899"/>
<proteinExistence type="predicted"/>
<dbReference type="OrthoDB" id="9768262at2"/>
<dbReference type="Proteomes" id="UP000024816">
    <property type="component" value="Unassembled WGS sequence"/>
</dbReference>
<dbReference type="InterPro" id="IPR055346">
    <property type="entry name" value="Fe-S_cluster_assembly_SufBD"/>
</dbReference>
<dbReference type="PANTHER" id="PTHR43575">
    <property type="entry name" value="PROTEIN ABCI7, CHLOROPLASTIC"/>
    <property type="match status" value="1"/>
</dbReference>
<dbReference type="STRING" id="1280952.HJA_14494"/>
<evidence type="ECO:0000313" key="3">
    <source>
        <dbReference type="Proteomes" id="UP000024816"/>
    </source>
</evidence>
<organism evidence="2 3">
    <name type="scientific">Hyphomonas jannaschiana VP2</name>
    <dbReference type="NCBI Taxonomy" id="1280952"/>
    <lineage>
        <taxon>Bacteria</taxon>
        <taxon>Pseudomonadati</taxon>
        <taxon>Pseudomonadota</taxon>
        <taxon>Alphaproteobacteria</taxon>
        <taxon>Hyphomonadales</taxon>
        <taxon>Hyphomonadaceae</taxon>
        <taxon>Hyphomonas</taxon>
    </lineage>
</organism>
<gene>
    <name evidence="2" type="ORF">HJA_14494</name>
</gene>
<feature type="domain" description="SUF system FeS cluster assembly SufBD core" evidence="1">
    <location>
        <begin position="153"/>
        <end position="383"/>
    </location>
</feature>
<evidence type="ECO:0000313" key="2">
    <source>
        <dbReference type="EMBL" id="KCZ86818.1"/>
    </source>
</evidence>
<dbReference type="EMBL" id="ARYJ01000011">
    <property type="protein sequence ID" value="KCZ86818.1"/>
    <property type="molecule type" value="Genomic_DNA"/>
</dbReference>
<evidence type="ECO:0000259" key="1">
    <source>
        <dbReference type="Pfam" id="PF01458"/>
    </source>
</evidence>
<dbReference type="SUPFAM" id="SSF101960">
    <property type="entry name" value="Stabilizer of iron transporter SufD"/>
    <property type="match status" value="1"/>
</dbReference>
<name>A0A059F8D6_9PROT</name>
<dbReference type="PANTHER" id="PTHR43575:SF1">
    <property type="entry name" value="PROTEIN ABCI7, CHLOROPLASTIC"/>
    <property type="match status" value="1"/>
</dbReference>
<dbReference type="AlphaFoldDB" id="A0A059F8D6"/>
<protein>
    <submittedName>
        <fullName evidence="2">FeS assembly protein SufD</fullName>
    </submittedName>
</protein>
<dbReference type="InterPro" id="IPR037284">
    <property type="entry name" value="SUF_FeS_clus_asmbl_SufBD_sf"/>
</dbReference>
<dbReference type="GO" id="GO:0016226">
    <property type="term" value="P:iron-sulfur cluster assembly"/>
    <property type="evidence" value="ECO:0007669"/>
    <property type="project" value="InterPro"/>
</dbReference>
<comment type="caution">
    <text evidence="2">The sequence shown here is derived from an EMBL/GenBank/DDBJ whole genome shotgun (WGS) entry which is preliminary data.</text>
</comment>
<accession>A0A059F8D6</accession>
<dbReference type="InterPro" id="IPR000825">
    <property type="entry name" value="SUF_FeS_clus_asmbl_SufBD_core"/>
</dbReference>
<keyword evidence="3" id="KW-1185">Reference proteome</keyword>